<dbReference type="InterPro" id="IPR013320">
    <property type="entry name" value="ConA-like_dom_sf"/>
</dbReference>
<dbReference type="SMART" id="SM00449">
    <property type="entry name" value="SPRY"/>
    <property type="match status" value="1"/>
</dbReference>
<reference evidence="3 5" key="1">
    <citation type="submission" date="2017-11" db="EMBL/GenBank/DDBJ databases">
        <title>The genome of Rhizophagus clarus HR1 reveals common genetic basis of auxotrophy among arbuscular mycorrhizal fungi.</title>
        <authorList>
            <person name="Kobayashi Y."/>
        </authorList>
    </citation>
    <scope>NUCLEOTIDE SEQUENCE [LARGE SCALE GENOMIC DNA]</scope>
    <source>
        <strain evidence="3 5">HR1</strain>
    </source>
</reference>
<dbReference type="Gene3D" id="3.30.710.10">
    <property type="entry name" value="Potassium Channel Kv1.1, Chain A"/>
    <property type="match status" value="1"/>
</dbReference>
<dbReference type="CDD" id="cd11709">
    <property type="entry name" value="SPRY"/>
    <property type="match status" value="1"/>
</dbReference>
<dbReference type="PROSITE" id="PS50188">
    <property type="entry name" value="B302_SPRY"/>
    <property type="match status" value="1"/>
</dbReference>
<evidence type="ECO:0000313" key="5">
    <source>
        <dbReference type="Proteomes" id="UP000247702"/>
    </source>
</evidence>
<dbReference type="InterPro" id="IPR003877">
    <property type="entry name" value="SPRY_dom"/>
</dbReference>
<accession>A0A2Z6RLF5</accession>
<gene>
    <name evidence="4" type="ORF">RCL2_002408000</name>
    <name evidence="3" type="ORF">RclHR1_00500022</name>
</gene>
<evidence type="ECO:0000259" key="2">
    <source>
        <dbReference type="PROSITE" id="PS50188"/>
    </source>
</evidence>
<organism evidence="3 5">
    <name type="scientific">Rhizophagus clarus</name>
    <dbReference type="NCBI Taxonomy" id="94130"/>
    <lineage>
        <taxon>Eukaryota</taxon>
        <taxon>Fungi</taxon>
        <taxon>Fungi incertae sedis</taxon>
        <taxon>Mucoromycota</taxon>
        <taxon>Glomeromycotina</taxon>
        <taxon>Glomeromycetes</taxon>
        <taxon>Glomerales</taxon>
        <taxon>Glomeraceae</taxon>
        <taxon>Rhizophagus</taxon>
    </lineage>
</organism>
<evidence type="ECO:0000313" key="3">
    <source>
        <dbReference type="EMBL" id="GBC03174.1"/>
    </source>
</evidence>
<feature type="domain" description="B30.2/SPRY" evidence="2">
    <location>
        <begin position="333"/>
        <end position="511"/>
    </location>
</feature>
<dbReference type="InterPro" id="IPR052407">
    <property type="entry name" value="BTB_POZ_domain_cont_9"/>
</dbReference>
<dbReference type="SUPFAM" id="SSF49899">
    <property type="entry name" value="Concanavalin A-like lectins/glucanases"/>
    <property type="match status" value="1"/>
</dbReference>
<dbReference type="EMBL" id="BLAL01000259">
    <property type="protein sequence ID" value="GES97489.1"/>
    <property type="molecule type" value="Genomic_DNA"/>
</dbReference>
<dbReference type="EMBL" id="BEXD01003871">
    <property type="protein sequence ID" value="GBC03174.1"/>
    <property type="molecule type" value="Genomic_DNA"/>
</dbReference>
<dbReference type="InterPro" id="IPR011333">
    <property type="entry name" value="SKP1/BTB/POZ_sf"/>
</dbReference>
<dbReference type="InterPro" id="IPR043136">
    <property type="entry name" value="B30.2/SPRY_sf"/>
</dbReference>
<dbReference type="InterPro" id="IPR000210">
    <property type="entry name" value="BTB/POZ_dom"/>
</dbReference>
<dbReference type="Pfam" id="PF00651">
    <property type="entry name" value="BTB"/>
    <property type="match status" value="1"/>
</dbReference>
<dbReference type="GO" id="GO:0005737">
    <property type="term" value="C:cytoplasm"/>
    <property type="evidence" value="ECO:0007669"/>
    <property type="project" value="TreeGrafter"/>
</dbReference>
<keyword evidence="5" id="KW-1185">Reference proteome</keyword>
<evidence type="ECO:0000259" key="1">
    <source>
        <dbReference type="PROSITE" id="PS50097"/>
    </source>
</evidence>
<dbReference type="SUPFAM" id="SSF54695">
    <property type="entry name" value="POZ domain"/>
    <property type="match status" value="1"/>
</dbReference>
<dbReference type="AlphaFoldDB" id="A0A2Z6RLF5"/>
<comment type="caution">
    <text evidence="3">The sequence shown here is derived from an EMBL/GenBank/DDBJ whole genome shotgun (WGS) entry which is preliminary data.</text>
</comment>
<dbReference type="PROSITE" id="PS50097">
    <property type="entry name" value="BTB"/>
    <property type="match status" value="1"/>
</dbReference>
<dbReference type="PANTHER" id="PTHR46306:SF1">
    <property type="entry name" value="BTB_POZ DOMAIN-CONTAINING PROTEIN 9"/>
    <property type="match status" value="1"/>
</dbReference>
<dbReference type="PANTHER" id="PTHR46306">
    <property type="entry name" value="BTB/POZ DOMAIN-CONTAINING PROTEIN 9"/>
    <property type="match status" value="1"/>
</dbReference>
<dbReference type="Pfam" id="PF00622">
    <property type="entry name" value="SPRY"/>
    <property type="match status" value="1"/>
</dbReference>
<evidence type="ECO:0000313" key="4">
    <source>
        <dbReference type="EMBL" id="GES97489.1"/>
    </source>
</evidence>
<protein>
    <recommendedName>
        <fullName evidence="6">BTB domain-containing protein</fullName>
    </recommendedName>
</protein>
<dbReference type="Proteomes" id="UP000615446">
    <property type="component" value="Unassembled WGS sequence"/>
</dbReference>
<dbReference type="InterPro" id="IPR001870">
    <property type="entry name" value="B30.2/SPRY"/>
</dbReference>
<proteinExistence type="predicted"/>
<feature type="domain" description="BTB" evidence="1">
    <location>
        <begin position="21"/>
        <end position="88"/>
    </location>
</feature>
<evidence type="ECO:0008006" key="6">
    <source>
        <dbReference type="Google" id="ProtNLM"/>
    </source>
</evidence>
<name>A0A2Z6RLF5_9GLOM</name>
<dbReference type="Gene3D" id="2.60.120.920">
    <property type="match status" value="1"/>
</dbReference>
<reference evidence="4" key="2">
    <citation type="submission" date="2019-10" db="EMBL/GenBank/DDBJ databases">
        <title>Conservation and host-specific expression of non-tandemly repeated heterogenous ribosome RNA gene in arbuscular mycorrhizal fungi.</title>
        <authorList>
            <person name="Maeda T."/>
            <person name="Kobayashi Y."/>
            <person name="Nakagawa T."/>
            <person name="Ezawa T."/>
            <person name="Yamaguchi K."/>
            <person name="Bino T."/>
            <person name="Nishimoto Y."/>
            <person name="Shigenobu S."/>
            <person name="Kawaguchi M."/>
        </authorList>
    </citation>
    <scope>NUCLEOTIDE SEQUENCE</scope>
    <source>
        <strain evidence="4">HR1</strain>
    </source>
</reference>
<sequence length="511" mass="58155">MAKGYSLATDLRLLINNPNYSDITILCEDGSFYACKAILAARCEVFNGFLYNGMKETYENQIHFPEIKSIAMKIILNYIYTGFCTAEELKNDTIIDIYHAADYFQLKNLSDYIIRVIGFFLKPSAESNVPELLSRALVKLSPSEENSLLQILAEYVSSMPLNTIEYDQLSFPALKFLLSYVRGKGKSLPATEYEIFRFVIIHVAHQISKDAVEMFENYLPTMDKIDQIQDPTIIVQNKEFHIFRQQLTEILTPLLEFIDIRRIEGKILTDVLEPLDIITSEKIVDAYRFYARNHLGLPSSYATTETPVSFKQNNSSQVTVNQNNLFPTIETKTPDNLPSPIVNSPLSINKLNFTWDESACGSNLVIEKAGTTVRALSNCKSTENVKGKILINEKGIYEWNLVVDRGCKKMYIGICAGKSFDVESFAGYQRNGWVFASSGLYWNDNKFKRGEATYAEGDKITVHLNMNEKTLAFSINDKRYPEISTWRKLPSKIYPVISLSYPGQIRIQPDI</sequence>
<dbReference type="OrthoDB" id="6359816at2759"/>
<dbReference type="SMART" id="SM00225">
    <property type="entry name" value="BTB"/>
    <property type="match status" value="1"/>
</dbReference>
<dbReference type="Proteomes" id="UP000247702">
    <property type="component" value="Unassembled WGS sequence"/>
</dbReference>